<evidence type="ECO:0000256" key="1">
    <source>
        <dbReference type="ARBA" id="ARBA00022679"/>
    </source>
</evidence>
<dbReference type="Gene3D" id="1.10.510.10">
    <property type="entry name" value="Transferase(Phosphotransferase) domain 1"/>
    <property type="match status" value="1"/>
</dbReference>
<keyword evidence="3 7" id="KW-0418">Kinase</keyword>
<keyword evidence="8" id="KW-1185">Reference proteome</keyword>
<accession>A0A9X2JY80</accession>
<dbReference type="Gene3D" id="3.30.200.20">
    <property type="entry name" value="Phosphorylase Kinase, domain 1"/>
    <property type="match status" value="1"/>
</dbReference>
<proteinExistence type="predicted"/>
<dbReference type="EMBL" id="JAMTCS010000015">
    <property type="protein sequence ID" value="MCP2266943.1"/>
    <property type="molecule type" value="Genomic_DNA"/>
</dbReference>
<comment type="caution">
    <text evidence="7">The sequence shown here is derived from an EMBL/GenBank/DDBJ whole genome shotgun (WGS) entry which is preliminary data.</text>
</comment>
<evidence type="ECO:0000313" key="8">
    <source>
        <dbReference type="Proteomes" id="UP001139493"/>
    </source>
</evidence>
<evidence type="ECO:0000256" key="3">
    <source>
        <dbReference type="ARBA" id="ARBA00022777"/>
    </source>
</evidence>
<dbReference type="PANTHER" id="PTHR43289">
    <property type="entry name" value="MITOGEN-ACTIVATED PROTEIN KINASE KINASE KINASE 20-RELATED"/>
    <property type="match status" value="1"/>
</dbReference>
<evidence type="ECO:0000256" key="4">
    <source>
        <dbReference type="ARBA" id="ARBA00022840"/>
    </source>
</evidence>
<evidence type="ECO:0000256" key="5">
    <source>
        <dbReference type="PROSITE-ProRule" id="PRU10141"/>
    </source>
</evidence>
<dbReference type="Pfam" id="PF00069">
    <property type="entry name" value="Pkinase"/>
    <property type="match status" value="1"/>
</dbReference>
<sequence length="569" mass="59053">MVEALGAQDPREVGPYAIEAHLGGGGMGSVYLGRSRSGRPVAVKLIRPELAEDPAFRARFRREVAAARRVGGFWAAQVVDADTEADQPWMATAYVAGPSLQEAVATEGALPASVVRTLGATLAEGLAAIHAQGLVHRDLKPSNVLLADDGPRVVDFGIALEHDATALTGARSIGTAPYMSPEQARGHDVTAASDVFSLGSVLVFASTGRGPFGGGAAHDVARRVVEDEPDLAGVPAGLRDLVAACLAKRPEDRPAPADVVDRLADAAGTGWELPSGVVAMIAARSAAVGGAEAGVVAVTPHDADATEVVDEVTPDAGGTAALPAAAQGTSRPWWRTPLARWGAVGVGAVVVVLVASLVVTGLRTPVPGGAGGGASGGPLGNMALTAPDETHEITLEVTATGADVATTEVGVRYDGRLGPTALGDSFRSAEDILETDPDKMYTAVEVPWTRTLTARGTAEGATITLTAEAGWRDRTAMIVDRADVAVSCRILIDGEVVVEEDGQVNVGCMLLPDELQEQVDTMTKETEERLRRQQEQFEEDWAKQMDELPEPGTPEYQEWLEDLAGSAGS</sequence>
<dbReference type="PROSITE" id="PS00107">
    <property type="entry name" value="PROTEIN_KINASE_ATP"/>
    <property type="match status" value="1"/>
</dbReference>
<evidence type="ECO:0000259" key="6">
    <source>
        <dbReference type="PROSITE" id="PS50011"/>
    </source>
</evidence>
<evidence type="ECO:0000256" key="2">
    <source>
        <dbReference type="ARBA" id="ARBA00022741"/>
    </source>
</evidence>
<keyword evidence="7" id="KW-0723">Serine/threonine-protein kinase</keyword>
<dbReference type="InterPro" id="IPR000719">
    <property type="entry name" value="Prot_kinase_dom"/>
</dbReference>
<keyword evidence="1" id="KW-0808">Transferase</keyword>
<dbReference type="InterPro" id="IPR008271">
    <property type="entry name" value="Ser/Thr_kinase_AS"/>
</dbReference>
<dbReference type="SUPFAM" id="SSF56112">
    <property type="entry name" value="Protein kinase-like (PK-like)"/>
    <property type="match status" value="1"/>
</dbReference>
<dbReference type="PROSITE" id="PS00108">
    <property type="entry name" value="PROTEIN_KINASE_ST"/>
    <property type="match status" value="1"/>
</dbReference>
<dbReference type="InterPro" id="IPR038468">
    <property type="entry name" value="MmpS_C"/>
</dbReference>
<name>A0A9X2JY80_9MICO</name>
<keyword evidence="2 5" id="KW-0547">Nucleotide-binding</keyword>
<feature type="binding site" evidence="5">
    <location>
        <position position="44"/>
    </location>
    <ligand>
        <name>ATP</name>
        <dbReference type="ChEBI" id="CHEBI:30616"/>
    </ligand>
</feature>
<dbReference type="InterPro" id="IPR011009">
    <property type="entry name" value="Kinase-like_dom_sf"/>
</dbReference>
<dbReference type="RefSeq" id="WP_253839232.1">
    <property type="nucleotide sequence ID" value="NZ_JAMTCS010000015.1"/>
</dbReference>
<evidence type="ECO:0000313" key="7">
    <source>
        <dbReference type="EMBL" id="MCP2266943.1"/>
    </source>
</evidence>
<dbReference type="SMART" id="SM00220">
    <property type="entry name" value="S_TKc"/>
    <property type="match status" value="1"/>
</dbReference>
<dbReference type="CDD" id="cd14014">
    <property type="entry name" value="STKc_PknB_like"/>
    <property type="match status" value="1"/>
</dbReference>
<dbReference type="GO" id="GO:0005524">
    <property type="term" value="F:ATP binding"/>
    <property type="evidence" value="ECO:0007669"/>
    <property type="project" value="UniProtKB-UniRule"/>
</dbReference>
<dbReference type="PROSITE" id="PS50011">
    <property type="entry name" value="PROTEIN_KINASE_DOM"/>
    <property type="match status" value="1"/>
</dbReference>
<dbReference type="GO" id="GO:0004674">
    <property type="term" value="F:protein serine/threonine kinase activity"/>
    <property type="evidence" value="ECO:0007669"/>
    <property type="project" value="UniProtKB-KW"/>
</dbReference>
<dbReference type="PANTHER" id="PTHR43289:SF34">
    <property type="entry name" value="SERINE_THREONINE-PROTEIN KINASE YBDM-RELATED"/>
    <property type="match status" value="1"/>
</dbReference>
<dbReference type="Proteomes" id="UP001139493">
    <property type="component" value="Unassembled WGS sequence"/>
</dbReference>
<gene>
    <name evidence="7" type="ORF">APR03_004315</name>
</gene>
<keyword evidence="4 5" id="KW-0067">ATP-binding</keyword>
<protein>
    <submittedName>
        <fullName evidence="7">Serine/threonine protein kinase</fullName>
    </submittedName>
</protein>
<dbReference type="InterPro" id="IPR017441">
    <property type="entry name" value="Protein_kinase_ATP_BS"/>
</dbReference>
<dbReference type="Gene3D" id="2.60.40.2880">
    <property type="entry name" value="MmpS1-5, C-terminal soluble domain"/>
    <property type="match status" value="1"/>
</dbReference>
<feature type="domain" description="Protein kinase" evidence="6">
    <location>
        <begin position="16"/>
        <end position="272"/>
    </location>
</feature>
<dbReference type="AlphaFoldDB" id="A0A9X2JY80"/>
<organism evidence="7 8">
    <name type="scientific">Promicromonospora thailandica</name>
    <dbReference type="NCBI Taxonomy" id="765201"/>
    <lineage>
        <taxon>Bacteria</taxon>
        <taxon>Bacillati</taxon>
        <taxon>Actinomycetota</taxon>
        <taxon>Actinomycetes</taxon>
        <taxon>Micrococcales</taxon>
        <taxon>Promicromonosporaceae</taxon>
        <taxon>Promicromonospora</taxon>
    </lineage>
</organism>
<reference evidence="7" key="1">
    <citation type="submission" date="2022-06" db="EMBL/GenBank/DDBJ databases">
        <title>Genomic Encyclopedia of Archaeal and Bacterial Type Strains, Phase II (KMG-II): from individual species to whole genera.</title>
        <authorList>
            <person name="Goeker M."/>
        </authorList>
    </citation>
    <scope>NUCLEOTIDE SEQUENCE</scope>
    <source>
        <strain evidence="7">DSM 26652</strain>
    </source>
</reference>